<evidence type="ECO:0000313" key="1">
    <source>
        <dbReference type="EMBL" id="KAG8072593.1"/>
    </source>
</evidence>
<dbReference type="OrthoDB" id="421226at2759"/>
<sequence length="108" mass="12164">MEAKLRYMRGVYVERSSSHGTWNTLQQIETVVKSDCIMRLFAIRTVRCLTNVEAFVLRASDLKEVTSQFSRFLRSPRVQGMSLPTGEPSLQHVFKSHGGVSEEAAEAS</sequence>
<reference evidence="1" key="2">
    <citation type="submission" date="2021-02" db="EMBL/GenBank/DDBJ databases">
        <authorList>
            <person name="Kimball J.A."/>
            <person name="Haas M.W."/>
            <person name="Macchietto M."/>
            <person name="Kono T."/>
            <person name="Duquette J."/>
            <person name="Shao M."/>
        </authorList>
    </citation>
    <scope>NUCLEOTIDE SEQUENCE</scope>
    <source>
        <tissue evidence="1">Fresh leaf tissue</tissue>
    </source>
</reference>
<protein>
    <submittedName>
        <fullName evidence="1">Uncharacterized protein</fullName>
    </submittedName>
</protein>
<comment type="caution">
    <text evidence="1">The sequence shown here is derived from an EMBL/GenBank/DDBJ whole genome shotgun (WGS) entry which is preliminary data.</text>
</comment>
<proteinExistence type="predicted"/>
<keyword evidence="2" id="KW-1185">Reference proteome</keyword>
<dbReference type="EMBL" id="JAAALK010000283">
    <property type="protein sequence ID" value="KAG8072593.1"/>
    <property type="molecule type" value="Genomic_DNA"/>
</dbReference>
<dbReference type="Proteomes" id="UP000729402">
    <property type="component" value="Unassembled WGS sequence"/>
</dbReference>
<name>A0A8J5T1L1_ZIZPA</name>
<evidence type="ECO:0000313" key="2">
    <source>
        <dbReference type="Proteomes" id="UP000729402"/>
    </source>
</evidence>
<accession>A0A8J5T1L1</accession>
<dbReference type="AlphaFoldDB" id="A0A8J5T1L1"/>
<gene>
    <name evidence="1" type="ORF">GUJ93_ZPchr0006g42141</name>
</gene>
<reference evidence="1" key="1">
    <citation type="journal article" date="2021" name="bioRxiv">
        <title>Whole Genome Assembly and Annotation of Northern Wild Rice, Zizania palustris L., Supports a Whole Genome Duplication in the Zizania Genus.</title>
        <authorList>
            <person name="Haas M."/>
            <person name="Kono T."/>
            <person name="Macchietto M."/>
            <person name="Millas R."/>
            <person name="McGilp L."/>
            <person name="Shao M."/>
            <person name="Duquette J."/>
            <person name="Hirsch C.N."/>
            <person name="Kimball J."/>
        </authorList>
    </citation>
    <scope>NUCLEOTIDE SEQUENCE</scope>
    <source>
        <tissue evidence="1">Fresh leaf tissue</tissue>
    </source>
</reference>
<organism evidence="1 2">
    <name type="scientific">Zizania palustris</name>
    <name type="common">Northern wild rice</name>
    <dbReference type="NCBI Taxonomy" id="103762"/>
    <lineage>
        <taxon>Eukaryota</taxon>
        <taxon>Viridiplantae</taxon>
        <taxon>Streptophyta</taxon>
        <taxon>Embryophyta</taxon>
        <taxon>Tracheophyta</taxon>
        <taxon>Spermatophyta</taxon>
        <taxon>Magnoliopsida</taxon>
        <taxon>Liliopsida</taxon>
        <taxon>Poales</taxon>
        <taxon>Poaceae</taxon>
        <taxon>BOP clade</taxon>
        <taxon>Oryzoideae</taxon>
        <taxon>Oryzeae</taxon>
        <taxon>Zizaniinae</taxon>
        <taxon>Zizania</taxon>
    </lineage>
</organism>